<dbReference type="AlphaFoldDB" id="A0A4Y2TDF1"/>
<evidence type="ECO:0000313" key="3">
    <source>
        <dbReference type="Proteomes" id="UP000499080"/>
    </source>
</evidence>
<proteinExistence type="predicted"/>
<sequence>MINHNLKSNDPKTQLLNKWMALRRANRDPSPMETVSIVDNHDQKPTSRACGHGAMQMLKVSWKYVEKSTRSDIQDSAMWTTEEKSERSS</sequence>
<evidence type="ECO:0000256" key="1">
    <source>
        <dbReference type="SAM" id="MobiDB-lite"/>
    </source>
</evidence>
<comment type="caution">
    <text evidence="2">The sequence shown here is derived from an EMBL/GenBank/DDBJ whole genome shotgun (WGS) entry which is preliminary data.</text>
</comment>
<keyword evidence="3" id="KW-1185">Reference proteome</keyword>
<protein>
    <submittedName>
        <fullName evidence="2">Uncharacterized protein</fullName>
    </submittedName>
</protein>
<name>A0A4Y2TDF1_ARAVE</name>
<feature type="region of interest" description="Disordered" evidence="1">
    <location>
        <begin position="68"/>
        <end position="89"/>
    </location>
</feature>
<evidence type="ECO:0000313" key="2">
    <source>
        <dbReference type="EMBL" id="GBN98642.1"/>
    </source>
</evidence>
<dbReference type="Proteomes" id="UP000499080">
    <property type="component" value="Unassembled WGS sequence"/>
</dbReference>
<gene>
    <name evidence="2" type="ORF">AVEN_145388_1</name>
</gene>
<organism evidence="2 3">
    <name type="scientific">Araneus ventricosus</name>
    <name type="common">Orbweaver spider</name>
    <name type="synonym">Epeira ventricosa</name>
    <dbReference type="NCBI Taxonomy" id="182803"/>
    <lineage>
        <taxon>Eukaryota</taxon>
        <taxon>Metazoa</taxon>
        <taxon>Ecdysozoa</taxon>
        <taxon>Arthropoda</taxon>
        <taxon>Chelicerata</taxon>
        <taxon>Arachnida</taxon>
        <taxon>Araneae</taxon>
        <taxon>Araneomorphae</taxon>
        <taxon>Entelegynae</taxon>
        <taxon>Araneoidea</taxon>
        <taxon>Araneidae</taxon>
        <taxon>Araneus</taxon>
    </lineage>
</organism>
<reference evidence="2 3" key="1">
    <citation type="journal article" date="2019" name="Sci. Rep.">
        <title>Orb-weaving spider Araneus ventricosus genome elucidates the spidroin gene catalogue.</title>
        <authorList>
            <person name="Kono N."/>
            <person name="Nakamura H."/>
            <person name="Ohtoshi R."/>
            <person name="Moran D.A.P."/>
            <person name="Shinohara A."/>
            <person name="Yoshida Y."/>
            <person name="Fujiwara M."/>
            <person name="Mori M."/>
            <person name="Tomita M."/>
            <person name="Arakawa K."/>
        </authorList>
    </citation>
    <scope>NUCLEOTIDE SEQUENCE [LARGE SCALE GENOMIC DNA]</scope>
</reference>
<dbReference type="EMBL" id="BGPR01027835">
    <property type="protein sequence ID" value="GBN98642.1"/>
    <property type="molecule type" value="Genomic_DNA"/>
</dbReference>
<accession>A0A4Y2TDF1</accession>
<feature type="region of interest" description="Disordered" evidence="1">
    <location>
        <begin position="26"/>
        <end position="52"/>
    </location>
</feature>